<dbReference type="OrthoDB" id="2543069at2"/>
<name>A0A7X2S669_9BACI</name>
<gene>
    <name evidence="1" type="ORF">GKZ89_12610</name>
</gene>
<dbReference type="Proteomes" id="UP000434639">
    <property type="component" value="Unassembled WGS sequence"/>
</dbReference>
<protein>
    <recommendedName>
        <fullName evidence="3">Zinc chelation protein SecC</fullName>
    </recommendedName>
</protein>
<sequence>MTVFLKTIQPYILSKDPIIQDFAMHTIDKARLGNEETFHLALDANDQNIPQKMTNKILPYTKHYQIGHKEMQRLVGHIKRNDDNFVWYLLMLSPINSDLIEEYYEEISSSVDEKYLVPLENIIALNHLSAEELQEELAGVLKEIEKQRFYDHNLFSGAKRIYDRMIKLNAITAEEIQKIIQQELHKEYFSYEGFLAVYAAGELKIHSLVKDLAKLLLRGDEEILIGELEEALIKIGSDEVIAEVAPYALDPNEFYSPIATMKNIKSDLSVEKLLSLFDQATDLTAKTLMAEALCSQLSTEAIPKVADFMEEGYDDGLLELEKHLYATCIITGVDHPKLNIWKSVIEKREAKRNNRKIVFTPPPPSTEPPEKISRNAPCPCGSGKKYKKCCGK</sequence>
<evidence type="ECO:0000313" key="2">
    <source>
        <dbReference type="Proteomes" id="UP000434639"/>
    </source>
</evidence>
<dbReference type="PANTHER" id="PTHR33747:SF1">
    <property type="entry name" value="ADENYLATE CYCLASE-ASSOCIATED CAP C-TERMINAL DOMAIN-CONTAINING PROTEIN"/>
    <property type="match status" value="1"/>
</dbReference>
<comment type="caution">
    <text evidence="1">The sequence shown here is derived from an EMBL/GenBank/DDBJ whole genome shotgun (WGS) entry which is preliminary data.</text>
</comment>
<dbReference type="Gene3D" id="3.10.450.50">
    <property type="match status" value="1"/>
</dbReference>
<dbReference type="AlphaFoldDB" id="A0A7X2S669"/>
<dbReference type="EMBL" id="WMIB01000012">
    <property type="protein sequence ID" value="MTH54245.1"/>
    <property type="molecule type" value="Genomic_DNA"/>
</dbReference>
<organism evidence="1 2">
    <name type="scientific">Metabacillus mangrovi</name>
    <dbReference type="NCBI Taxonomy" id="1491830"/>
    <lineage>
        <taxon>Bacteria</taxon>
        <taxon>Bacillati</taxon>
        <taxon>Bacillota</taxon>
        <taxon>Bacilli</taxon>
        <taxon>Bacillales</taxon>
        <taxon>Bacillaceae</taxon>
        <taxon>Metabacillus</taxon>
    </lineage>
</organism>
<reference evidence="1 2" key="1">
    <citation type="journal article" date="2017" name="Int. J. Syst. Evol. Microbiol.">
        <title>Bacillus mangrovi sp. nov., isolated from a sediment sample from a mangrove forest.</title>
        <authorList>
            <person name="Gupta V."/>
            <person name="Singh P.K."/>
            <person name="Korpole S."/>
            <person name="Tanuku N.R.S."/>
            <person name="Pinnaka A.K."/>
        </authorList>
    </citation>
    <scope>NUCLEOTIDE SEQUENCE [LARGE SCALE GENOMIC DNA]</scope>
    <source>
        <strain evidence="1 2">KCTC 33872</strain>
    </source>
</reference>
<dbReference type="PANTHER" id="PTHR33747">
    <property type="entry name" value="UPF0225 PROTEIN SCO1677"/>
    <property type="match status" value="1"/>
</dbReference>
<dbReference type="RefSeq" id="WP_155112760.1">
    <property type="nucleotide sequence ID" value="NZ_WMIB01000012.1"/>
</dbReference>
<keyword evidence="2" id="KW-1185">Reference proteome</keyword>
<evidence type="ECO:0008006" key="3">
    <source>
        <dbReference type="Google" id="ProtNLM"/>
    </source>
</evidence>
<evidence type="ECO:0000313" key="1">
    <source>
        <dbReference type="EMBL" id="MTH54245.1"/>
    </source>
</evidence>
<dbReference type="SUPFAM" id="SSF103642">
    <property type="entry name" value="Sec-C motif"/>
    <property type="match status" value="1"/>
</dbReference>
<accession>A0A7X2S669</accession>
<proteinExistence type="predicted"/>
<dbReference type="Pfam" id="PF02810">
    <property type="entry name" value="SEC-C"/>
    <property type="match status" value="1"/>
</dbReference>
<dbReference type="InterPro" id="IPR004027">
    <property type="entry name" value="SEC_C_motif"/>
</dbReference>